<reference evidence="12" key="1">
    <citation type="submission" date="2023-01" db="EMBL/GenBank/DDBJ databases">
        <title>Genome assembly of the deep-sea coral Lophelia pertusa.</title>
        <authorList>
            <person name="Herrera S."/>
            <person name="Cordes E."/>
        </authorList>
    </citation>
    <scope>NUCLEOTIDE SEQUENCE</scope>
    <source>
        <strain evidence="12">USNM1676648</strain>
        <tissue evidence="12">Polyp</tissue>
    </source>
</reference>
<evidence type="ECO:0000313" key="13">
    <source>
        <dbReference type="Proteomes" id="UP001163046"/>
    </source>
</evidence>
<evidence type="ECO:0000256" key="1">
    <source>
        <dbReference type="ARBA" id="ARBA00004323"/>
    </source>
</evidence>
<keyword evidence="6" id="KW-0735">Signal-anchor</keyword>
<dbReference type="EC" id="2.4.1.-" evidence="11"/>
<keyword evidence="9" id="KW-0472">Membrane</keyword>
<dbReference type="PROSITE" id="PS51257">
    <property type="entry name" value="PROKAR_LIPOPROTEIN"/>
    <property type="match status" value="1"/>
</dbReference>
<proteinExistence type="inferred from homology"/>
<evidence type="ECO:0000256" key="7">
    <source>
        <dbReference type="ARBA" id="ARBA00022989"/>
    </source>
</evidence>
<comment type="similarity">
    <text evidence="2 11">Belongs to the glycosyltransferase 31 family.</text>
</comment>
<gene>
    <name evidence="12" type="ORF">OS493_016516</name>
</gene>
<keyword evidence="10" id="KW-0325">Glycoprotein</keyword>
<dbReference type="FunFam" id="3.90.550.50:FF:000001">
    <property type="entry name" value="Hexosyltransferase"/>
    <property type="match status" value="1"/>
</dbReference>
<evidence type="ECO:0000256" key="5">
    <source>
        <dbReference type="ARBA" id="ARBA00022692"/>
    </source>
</evidence>
<evidence type="ECO:0000256" key="2">
    <source>
        <dbReference type="ARBA" id="ARBA00008661"/>
    </source>
</evidence>
<evidence type="ECO:0000256" key="3">
    <source>
        <dbReference type="ARBA" id="ARBA00022676"/>
    </source>
</evidence>
<dbReference type="PANTHER" id="PTHR11214:SF365">
    <property type="entry name" value="HEXOSYLTRANSFERASE"/>
    <property type="match status" value="1"/>
</dbReference>
<name>A0A9W9ZPD3_9CNID</name>
<dbReference type="Gene3D" id="3.90.550.50">
    <property type="match status" value="1"/>
</dbReference>
<comment type="caution">
    <text evidence="12">The sequence shown here is derived from an EMBL/GenBank/DDBJ whole genome shotgun (WGS) entry which is preliminary data.</text>
</comment>
<evidence type="ECO:0000256" key="8">
    <source>
        <dbReference type="ARBA" id="ARBA00023034"/>
    </source>
</evidence>
<dbReference type="Pfam" id="PF01762">
    <property type="entry name" value="Galactosyl_T"/>
    <property type="match status" value="1"/>
</dbReference>
<evidence type="ECO:0000256" key="4">
    <source>
        <dbReference type="ARBA" id="ARBA00022679"/>
    </source>
</evidence>
<dbReference type="GO" id="GO:0016758">
    <property type="term" value="F:hexosyltransferase activity"/>
    <property type="evidence" value="ECO:0007669"/>
    <property type="project" value="InterPro"/>
</dbReference>
<keyword evidence="8 11" id="KW-0333">Golgi apparatus</keyword>
<dbReference type="InterPro" id="IPR002659">
    <property type="entry name" value="Glyco_trans_31"/>
</dbReference>
<evidence type="ECO:0000313" key="12">
    <source>
        <dbReference type="EMBL" id="KAJ7385432.1"/>
    </source>
</evidence>
<dbReference type="Proteomes" id="UP001163046">
    <property type="component" value="Unassembled WGS sequence"/>
</dbReference>
<dbReference type="GO" id="GO:0006493">
    <property type="term" value="P:protein O-linked glycosylation"/>
    <property type="evidence" value="ECO:0007669"/>
    <property type="project" value="TreeGrafter"/>
</dbReference>
<dbReference type="OrthoDB" id="2139606at2759"/>
<protein>
    <recommendedName>
        <fullName evidence="11">Hexosyltransferase</fullName>
        <ecNumber evidence="11">2.4.1.-</ecNumber>
    </recommendedName>
</protein>
<sequence>MKSWGWPFSVTTASCLFLCITVSLSMLCVSLWLTSQGLTNYVESMKSRLKEEGQVGKRYSGTNNLVESTHARHVQDERHNAREKPTHSDELGFSDKWHEVRKHRTRLLTRTKCLQRLFLVILVSSSADAYKNRMIIRHTWGTDNALHRKWKTVFLIGEGENVAISDRISREAQIFGDIIQGDYAETFANKVFKIQSGFEWATKYCSFQYLLKTDDDVFVNTRGLIDFLSGTGTSNTEFYFGHLMHGSPVLRTGYYAVSEEDHPDNVYKDYISGGGYVLSKDLVLKFTQMFDVVKPLKIDDAYIGMLAAEIGVEPISSATFMMYNDNTCKDDTNILLVRPVNHECMIKLFDDTQRKILSQPK</sequence>
<organism evidence="12 13">
    <name type="scientific">Desmophyllum pertusum</name>
    <dbReference type="NCBI Taxonomy" id="174260"/>
    <lineage>
        <taxon>Eukaryota</taxon>
        <taxon>Metazoa</taxon>
        <taxon>Cnidaria</taxon>
        <taxon>Anthozoa</taxon>
        <taxon>Hexacorallia</taxon>
        <taxon>Scleractinia</taxon>
        <taxon>Caryophylliina</taxon>
        <taxon>Caryophylliidae</taxon>
        <taxon>Desmophyllum</taxon>
    </lineage>
</organism>
<comment type="subcellular location">
    <subcellularLocation>
        <location evidence="1 11">Golgi apparatus membrane</location>
        <topology evidence="1 11">Single-pass type II membrane protein</topology>
    </subcellularLocation>
</comment>
<keyword evidence="4" id="KW-0808">Transferase</keyword>
<keyword evidence="5" id="KW-0812">Transmembrane</keyword>
<evidence type="ECO:0000256" key="9">
    <source>
        <dbReference type="ARBA" id="ARBA00023136"/>
    </source>
</evidence>
<dbReference type="PANTHER" id="PTHR11214">
    <property type="entry name" value="BETA-1,3-N-ACETYLGLUCOSAMINYLTRANSFERASE"/>
    <property type="match status" value="1"/>
</dbReference>
<dbReference type="GO" id="GO:0000139">
    <property type="term" value="C:Golgi membrane"/>
    <property type="evidence" value="ECO:0007669"/>
    <property type="project" value="UniProtKB-SubCell"/>
</dbReference>
<keyword evidence="7" id="KW-1133">Transmembrane helix</keyword>
<keyword evidence="3 11" id="KW-0328">Glycosyltransferase</keyword>
<accession>A0A9W9ZPD3</accession>
<evidence type="ECO:0000256" key="11">
    <source>
        <dbReference type="RuleBase" id="RU363063"/>
    </source>
</evidence>
<dbReference type="EMBL" id="MU825881">
    <property type="protein sequence ID" value="KAJ7385432.1"/>
    <property type="molecule type" value="Genomic_DNA"/>
</dbReference>
<dbReference type="AlphaFoldDB" id="A0A9W9ZPD3"/>
<keyword evidence="13" id="KW-1185">Reference proteome</keyword>
<evidence type="ECO:0000256" key="10">
    <source>
        <dbReference type="ARBA" id="ARBA00023180"/>
    </source>
</evidence>
<evidence type="ECO:0000256" key="6">
    <source>
        <dbReference type="ARBA" id="ARBA00022968"/>
    </source>
</evidence>